<protein>
    <recommendedName>
        <fullName evidence="3">DUF1488 domain-containing protein</fullName>
    </recommendedName>
</protein>
<sequence length="79" mass="8905">MTGVHGDLAARSRPWIDVQLHYDHFSGRALICFPSGERIMPSRYPSREAAADAARELVALTSAENGAQIEQDRIRIWLR</sequence>
<reference evidence="1 2" key="1">
    <citation type="submission" date="2022-04" db="EMBL/GenBank/DDBJ databases">
        <title>Rhizobium coralii sp. nov., isolated from coral Turbinaria peltata.</title>
        <authorList>
            <person name="Sun H."/>
        </authorList>
    </citation>
    <scope>NUCLEOTIDE SEQUENCE [LARGE SCALE GENOMIC DNA]</scope>
    <source>
        <strain evidence="1 2">NTR19</strain>
    </source>
</reference>
<proteinExistence type="predicted"/>
<dbReference type="Proteomes" id="UP001202827">
    <property type="component" value="Unassembled WGS sequence"/>
</dbReference>
<accession>A0ABT0INJ0</accession>
<gene>
    <name evidence="1" type="ORF">M0654_05375</name>
</gene>
<dbReference type="RefSeq" id="WP_118852329.1">
    <property type="nucleotide sequence ID" value="NZ_JALPRY010000007.1"/>
</dbReference>
<dbReference type="EMBL" id="JALPRY010000007">
    <property type="protein sequence ID" value="MCK8779413.1"/>
    <property type="molecule type" value="Genomic_DNA"/>
</dbReference>
<evidence type="ECO:0008006" key="3">
    <source>
        <dbReference type="Google" id="ProtNLM"/>
    </source>
</evidence>
<comment type="caution">
    <text evidence="1">The sequence shown here is derived from an EMBL/GenBank/DDBJ whole genome shotgun (WGS) entry which is preliminary data.</text>
</comment>
<evidence type="ECO:0000313" key="1">
    <source>
        <dbReference type="EMBL" id="MCK8779413.1"/>
    </source>
</evidence>
<organism evidence="1 2">
    <name type="scientific">Neorhizobium turbinariae</name>
    <dbReference type="NCBI Taxonomy" id="2937795"/>
    <lineage>
        <taxon>Bacteria</taxon>
        <taxon>Pseudomonadati</taxon>
        <taxon>Pseudomonadota</taxon>
        <taxon>Alphaproteobacteria</taxon>
        <taxon>Hyphomicrobiales</taxon>
        <taxon>Rhizobiaceae</taxon>
        <taxon>Rhizobium/Agrobacterium group</taxon>
        <taxon>Neorhizobium</taxon>
    </lineage>
</organism>
<name>A0ABT0INJ0_9HYPH</name>
<keyword evidence="2" id="KW-1185">Reference proteome</keyword>
<evidence type="ECO:0000313" key="2">
    <source>
        <dbReference type="Proteomes" id="UP001202827"/>
    </source>
</evidence>